<evidence type="ECO:0000313" key="6">
    <source>
        <dbReference type="Proteomes" id="UP000676336"/>
    </source>
</evidence>
<evidence type="ECO:0000256" key="1">
    <source>
        <dbReference type="SAM" id="Coils"/>
    </source>
</evidence>
<dbReference type="Proteomes" id="UP000681967">
    <property type="component" value="Unassembled WGS sequence"/>
</dbReference>
<sequence length="116" mass="13425">MPKKGKGKKDNKGKKGKKKKDDTPLKMDARNTTLWEARLNIADTSRKHCREVVGTLAGENETLRDQLRQTEKDTIDVVSFLKKQDMDKDTEIERLQQEINTLQVEQSKDKQELVSR</sequence>
<accession>A0A8S3HXC9</accession>
<dbReference type="Proteomes" id="UP000676336">
    <property type="component" value="Unassembled WGS sequence"/>
</dbReference>
<reference evidence="4" key="1">
    <citation type="submission" date="2021-02" db="EMBL/GenBank/DDBJ databases">
        <authorList>
            <person name="Nowell W R."/>
        </authorList>
    </citation>
    <scope>NUCLEOTIDE SEQUENCE</scope>
</reference>
<feature type="compositionally biased region" description="Basic residues" evidence="2">
    <location>
        <begin position="1"/>
        <end position="18"/>
    </location>
</feature>
<dbReference type="Proteomes" id="UP000681720">
    <property type="component" value="Unassembled WGS sequence"/>
</dbReference>
<feature type="coiled-coil region" evidence="1">
    <location>
        <begin position="53"/>
        <end position="112"/>
    </location>
</feature>
<feature type="compositionally biased region" description="Basic and acidic residues" evidence="2">
    <location>
        <begin position="19"/>
        <end position="29"/>
    </location>
</feature>
<comment type="caution">
    <text evidence="4">The sequence shown here is derived from an EMBL/GenBank/DDBJ whole genome shotgun (WGS) entry which is preliminary data.</text>
</comment>
<feature type="region of interest" description="Disordered" evidence="2">
    <location>
        <begin position="1"/>
        <end position="29"/>
    </location>
</feature>
<evidence type="ECO:0008006" key="7">
    <source>
        <dbReference type="Google" id="ProtNLM"/>
    </source>
</evidence>
<dbReference type="EMBL" id="CAJOBI010323429">
    <property type="protein sequence ID" value="CAF5188400.1"/>
    <property type="molecule type" value="Genomic_DNA"/>
</dbReference>
<proteinExistence type="predicted"/>
<protein>
    <recommendedName>
        <fullName evidence="7">Basal body-orientation factor 1</fullName>
    </recommendedName>
</protein>
<dbReference type="PANTHER" id="PTHR14845:SF5">
    <property type="entry name" value="BASAL BODY-ORIENTATION FACTOR 1"/>
    <property type="match status" value="1"/>
</dbReference>
<dbReference type="EMBL" id="CAJOBJ010337059">
    <property type="protein sequence ID" value="CAF5190265.1"/>
    <property type="molecule type" value="Genomic_DNA"/>
</dbReference>
<dbReference type="EMBL" id="CAJOBH010232431">
    <property type="protein sequence ID" value="CAF5076685.1"/>
    <property type="molecule type" value="Genomic_DNA"/>
</dbReference>
<name>A0A8S3HXC9_9BILA</name>
<keyword evidence="1" id="KW-0175">Coiled coil</keyword>
<evidence type="ECO:0000313" key="5">
    <source>
        <dbReference type="EMBL" id="CAF5190265.1"/>
    </source>
</evidence>
<dbReference type="AlphaFoldDB" id="A0A8S3HXC9"/>
<evidence type="ECO:0000313" key="3">
    <source>
        <dbReference type="EMBL" id="CAF5076685.1"/>
    </source>
</evidence>
<evidence type="ECO:0000256" key="2">
    <source>
        <dbReference type="SAM" id="MobiDB-lite"/>
    </source>
</evidence>
<evidence type="ECO:0000313" key="4">
    <source>
        <dbReference type="EMBL" id="CAF5188400.1"/>
    </source>
</evidence>
<gene>
    <name evidence="3" type="ORF">BYL167_LOCUS61361</name>
    <name evidence="5" type="ORF">GIL414_LOCUS72749</name>
    <name evidence="4" type="ORF">SMN809_LOCUS71331</name>
</gene>
<dbReference type="PANTHER" id="PTHR14845">
    <property type="entry name" value="COILED-COIL DOMAIN-CONTAINING 166"/>
    <property type="match status" value="1"/>
</dbReference>
<organism evidence="4 6">
    <name type="scientific">Rotaria magnacalcarata</name>
    <dbReference type="NCBI Taxonomy" id="392030"/>
    <lineage>
        <taxon>Eukaryota</taxon>
        <taxon>Metazoa</taxon>
        <taxon>Spiralia</taxon>
        <taxon>Gnathifera</taxon>
        <taxon>Rotifera</taxon>
        <taxon>Eurotatoria</taxon>
        <taxon>Bdelloidea</taxon>
        <taxon>Philodinida</taxon>
        <taxon>Philodinidae</taxon>
        <taxon>Rotaria</taxon>
    </lineage>
</organism>